<dbReference type="KEGG" id="ppla:BBI15_10155"/>
<evidence type="ECO:0000313" key="2">
    <source>
        <dbReference type="EMBL" id="ANU20553.1"/>
    </source>
</evidence>
<feature type="region of interest" description="Disordered" evidence="1">
    <location>
        <begin position="178"/>
        <end position="203"/>
    </location>
</feature>
<dbReference type="AlphaFoldDB" id="A0A1C7E980"/>
<organism evidence="2 3">
    <name type="scientific">Planococcus plakortidis</name>
    <dbReference type="NCBI Taxonomy" id="1038856"/>
    <lineage>
        <taxon>Bacteria</taxon>
        <taxon>Bacillati</taxon>
        <taxon>Bacillota</taxon>
        <taxon>Bacilli</taxon>
        <taxon>Bacillales</taxon>
        <taxon>Caryophanaceae</taxon>
        <taxon>Planococcus</taxon>
    </lineage>
</organism>
<evidence type="ECO:0000313" key="3">
    <source>
        <dbReference type="Proteomes" id="UP000092650"/>
    </source>
</evidence>
<protein>
    <submittedName>
        <fullName evidence="2">Uncharacterized protein</fullName>
    </submittedName>
</protein>
<accession>A0A1C7E980</accession>
<dbReference type="EMBL" id="CP016539">
    <property type="protein sequence ID" value="ANU20553.1"/>
    <property type="molecule type" value="Genomic_DNA"/>
</dbReference>
<sequence length="219" mass="25827">MEDEIVYKDYRKMQMIIGKLLDEIEADLDKEELKFDPKIVLCGRFGVDVTPRPNTYKYTPEGKEDIAFKEKSREQIEHLIAHTYGNKFNREYKEEIGILSDAFLYGDDIFIGPIHLDFPYEIFMDVASKQNDFSDGKEPIAIIVRYWAELLKENEDVLEDEEVIEDNAEPETVVKPKFGKYGYNREEDPHAYEPLPTRSRDFDFDDDASNWSYNERHND</sequence>
<evidence type="ECO:0000256" key="1">
    <source>
        <dbReference type="SAM" id="MobiDB-lite"/>
    </source>
</evidence>
<dbReference type="RefSeq" id="WP_068870679.1">
    <property type="nucleotide sequence ID" value="NZ_CP016539.2"/>
</dbReference>
<reference evidence="2" key="1">
    <citation type="submission" date="2016-10" db="EMBL/GenBank/DDBJ databases">
        <authorList>
            <person name="See-Too W.S."/>
        </authorList>
    </citation>
    <scope>NUCLEOTIDE SEQUENCE [LARGE SCALE GENOMIC DNA]</scope>
    <source>
        <strain evidence="2">DSM 23997</strain>
    </source>
</reference>
<gene>
    <name evidence="2" type="ORF">BBI15_10155</name>
</gene>
<keyword evidence="3" id="KW-1185">Reference proteome</keyword>
<proteinExistence type="predicted"/>
<dbReference type="Proteomes" id="UP000092650">
    <property type="component" value="Chromosome"/>
</dbReference>
<name>A0A1C7E980_9BACL</name>